<feature type="chain" id="PRO_5030159722" evidence="5">
    <location>
        <begin position="28"/>
        <end position="1019"/>
    </location>
</feature>
<dbReference type="Gene3D" id="3.40.50.10810">
    <property type="entry name" value="Tandem AAA-ATPase domain"/>
    <property type="match status" value="1"/>
</dbReference>
<dbReference type="GO" id="GO:0005524">
    <property type="term" value="F:ATP binding"/>
    <property type="evidence" value="ECO:0007669"/>
    <property type="project" value="UniProtKB-KW"/>
</dbReference>
<dbReference type="SUPFAM" id="SSF52540">
    <property type="entry name" value="P-loop containing nucleoside triphosphate hydrolases"/>
    <property type="match status" value="1"/>
</dbReference>
<keyword evidence="3" id="KW-0067">ATP-binding</keyword>
<dbReference type="InterPro" id="IPR001650">
    <property type="entry name" value="Helicase_C-like"/>
</dbReference>
<dbReference type="PANTHER" id="PTHR45626">
    <property type="entry name" value="TRANSCRIPTION TERMINATION FACTOR 2-RELATED"/>
    <property type="match status" value="1"/>
</dbReference>
<evidence type="ECO:0000313" key="8">
    <source>
        <dbReference type="EMBL" id="CAE2206789.1"/>
    </source>
</evidence>
<gene>
    <name evidence="8" type="ORF">CPOL0286_LOCUS5557</name>
</gene>
<feature type="compositionally biased region" description="Low complexity" evidence="4">
    <location>
        <begin position="821"/>
        <end position="838"/>
    </location>
</feature>
<keyword evidence="1" id="KW-0547">Nucleotide-binding</keyword>
<dbReference type="EMBL" id="HBKO01012517">
    <property type="protein sequence ID" value="CAE2206789.1"/>
    <property type="molecule type" value="Transcribed_RNA"/>
</dbReference>
<evidence type="ECO:0000256" key="4">
    <source>
        <dbReference type="SAM" id="MobiDB-lite"/>
    </source>
</evidence>
<dbReference type="SMART" id="SM00490">
    <property type="entry name" value="HELICc"/>
    <property type="match status" value="1"/>
</dbReference>
<proteinExistence type="predicted"/>
<dbReference type="InterPro" id="IPR049730">
    <property type="entry name" value="SNF2/RAD54-like_C"/>
</dbReference>
<protein>
    <submittedName>
        <fullName evidence="8">Uncharacterized protein</fullName>
    </submittedName>
</protein>
<dbReference type="Gene3D" id="3.40.50.10190">
    <property type="entry name" value="BRCT domain"/>
    <property type="match status" value="1"/>
</dbReference>
<dbReference type="GO" id="GO:0006281">
    <property type="term" value="P:DNA repair"/>
    <property type="evidence" value="ECO:0007669"/>
    <property type="project" value="TreeGrafter"/>
</dbReference>
<sequence length="1019" mass="111784">MHRFCCCQGTSMLVCTSFRCLLTLHCAHPGSTLVQQWEDEVRHFAPHLKVNVYFDPPQAAASRRDYEYETVSVVFHRAMEEYREEEEEDEVEEWMESEEESEEDVVVRKREQRDDDGRPVYKLGITLGQKRDKDGETIVIIDEVADESTAYGLVKPNRVLVMVNKEICTCVDEAQELINKAKRSPSRPLELTLRTQTKRVDESGAKAKKAKKAKVIRRQDALDLRDCDLLILSPRQLAPSNFLRAQLENMEFHRLIVDESHLVGKVHQGEEINLDYLLQVRAAHVWLLTGTPYSAGLAELRAQCRLLGQDAWLTALQQSVSNEAAADTLRELMIRHTKAQRIHGQVALALPRAAFKVVQLELSTDEMKLYQQHLCMSSTTLSAGALPGAASNAVPPPKPFGNVRLLLKHLEDHFMAPRLALAHKYTAEPLRMGTGGADPSAPTQILSTKYQWVEQELRSLLAAEPNMRVVIFTHYDEVQSKLVQWLAALARSSGGTPLWKVDDINLRTPAVQRHRTIADFQATSGAHAKGARLFVATLSVAAVGLTLTAATRVFLLEPTFDPSVVAQAAGRIHRLGQKREICVYQLSYKSTLDEAILKTHDKIRDGTLALQNGDLPDDVKALFDQHRRSHKWTEQDNSAVVAAGWKAVRAISITEQGSQPDQREGGGRRAGTCSLKIPLRCSFRQCVHCGGQKDHCYELDVPPLPNHGNNPLNDATLCPAAPGAPRWQQETVSRNGPRSLTVRVGYHDADEERQIRMHVTLPAQAQEGNLVTFGVLPGCGTAFNVQLKDVKAKGRLKTKKSDPVEDTQRVVSAEVRCGEEVASSSPASGAVDGAAGVSTEEKVQGRSLAVKGGAASGSEGVASQGAKSQGGKSSVKKSNAPMPTEGRDKGPPAAEGKRQVGGAPVTILFQGFDDATLKQYSGLVASLHGQVILGDKAANIDIAKVTHFVVNTHFAGGKRTVKRSMKLCLAISVVQDIVTEDWMGACEMAKQFVPVQPYLLSGTFSSDAKASILPIPWLT</sequence>
<dbReference type="PROSITE" id="PS51194">
    <property type="entry name" value="HELICASE_CTER"/>
    <property type="match status" value="1"/>
</dbReference>
<keyword evidence="5" id="KW-0732">Signal</keyword>
<dbReference type="InterPro" id="IPR027417">
    <property type="entry name" value="P-loop_NTPase"/>
</dbReference>
<dbReference type="InterPro" id="IPR036420">
    <property type="entry name" value="BRCT_dom_sf"/>
</dbReference>
<dbReference type="Gene3D" id="3.40.50.300">
    <property type="entry name" value="P-loop containing nucleotide triphosphate hydrolases"/>
    <property type="match status" value="1"/>
</dbReference>
<dbReference type="InterPro" id="IPR001357">
    <property type="entry name" value="BRCT_dom"/>
</dbReference>
<dbReference type="Pfam" id="PF00271">
    <property type="entry name" value="Helicase_C"/>
    <property type="match status" value="1"/>
</dbReference>
<name>A0A6T7YE45_9EUKA</name>
<dbReference type="InterPro" id="IPR038718">
    <property type="entry name" value="SNF2-like_sf"/>
</dbReference>
<evidence type="ECO:0000256" key="5">
    <source>
        <dbReference type="SAM" id="SignalP"/>
    </source>
</evidence>
<feature type="domain" description="BRCT" evidence="6">
    <location>
        <begin position="933"/>
        <end position="1000"/>
    </location>
</feature>
<dbReference type="InterPro" id="IPR050628">
    <property type="entry name" value="SNF2_RAD54_helicase_TF"/>
</dbReference>
<evidence type="ECO:0000256" key="2">
    <source>
        <dbReference type="ARBA" id="ARBA00022801"/>
    </source>
</evidence>
<dbReference type="InterPro" id="IPR000330">
    <property type="entry name" value="SNF2_N"/>
</dbReference>
<feature type="region of interest" description="Disordered" evidence="4">
    <location>
        <begin position="817"/>
        <end position="898"/>
    </location>
</feature>
<dbReference type="CDD" id="cd18793">
    <property type="entry name" value="SF2_C_SNF"/>
    <property type="match status" value="1"/>
</dbReference>
<dbReference type="GO" id="GO:0005634">
    <property type="term" value="C:nucleus"/>
    <property type="evidence" value="ECO:0007669"/>
    <property type="project" value="TreeGrafter"/>
</dbReference>
<feature type="domain" description="Helicase C-terminal" evidence="7">
    <location>
        <begin position="452"/>
        <end position="623"/>
    </location>
</feature>
<accession>A0A6T7YE45</accession>
<evidence type="ECO:0000256" key="3">
    <source>
        <dbReference type="ARBA" id="ARBA00022840"/>
    </source>
</evidence>
<reference evidence="8" key="1">
    <citation type="submission" date="2021-01" db="EMBL/GenBank/DDBJ databases">
        <authorList>
            <person name="Corre E."/>
            <person name="Pelletier E."/>
            <person name="Niang G."/>
            <person name="Scheremetjew M."/>
            <person name="Finn R."/>
            <person name="Kale V."/>
            <person name="Holt S."/>
            <person name="Cochrane G."/>
            <person name="Meng A."/>
            <person name="Brown T."/>
            <person name="Cohen L."/>
        </authorList>
    </citation>
    <scope>NUCLEOTIDE SEQUENCE</scope>
    <source>
        <strain evidence="8">UIO037</strain>
    </source>
</reference>
<evidence type="ECO:0000259" key="7">
    <source>
        <dbReference type="PROSITE" id="PS51194"/>
    </source>
</evidence>
<feature type="signal peptide" evidence="5">
    <location>
        <begin position="1"/>
        <end position="27"/>
    </location>
</feature>
<dbReference type="Pfam" id="PF00176">
    <property type="entry name" value="SNF2-rel_dom"/>
    <property type="match status" value="1"/>
</dbReference>
<feature type="compositionally biased region" description="Basic and acidic residues" evidence="4">
    <location>
        <begin position="885"/>
        <end position="898"/>
    </location>
</feature>
<dbReference type="SUPFAM" id="SSF52113">
    <property type="entry name" value="BRCT domain"/>
    <property type="match status" value="1"/>
</dbReference>
<dbReference type="GO" id="GO:0008094">
    <property type="term" value="F:ATP-dependent activity, acting on DNA"/>
    <property type="evidence" value="ECO:0007669"/>
    <property type="project" value="TreeGrafter"/>
</dbReference>
<evidence type="ECO:0000259" key="6">
    <source>
        <dbReference type="PROSITE" id="PS50172"/>
    </source>
</evidence>
<dbReference type="GO" id="GO:0016787">
    <property type="term" value="F:hydrolase activity"/>
    <property type="evidence" value="ECO:0007669"/>
    <property type="project" value="UniProtKB-KW"/>
</dbReference>
<organism evidence="8">
    <name type="scientific">Prymnesium polylepis</name>
    <dbReference type="NCBI Taxonomy" id="72548"/>
    <lineage>
        <taxon>Eukaryota</taxon>
        <taxon>Haptista</taxon>
        <taxon>Haptophyta</taxon>
        <taxon>Prymnesiophyceae</taxon>
        <taxon>Prymnesiales</taxon>
        <taxon>Prymnesiaceae</taxon>
        <taxon>Prymnesium</taxon>
    </lineage>
</organism>
<keyword evidence="2" id="KW-0378">Hydrolase</keyword>
<dbReference type="AlphaFoldDB" id="A0A6T7YE45"/>
<dbReference type="PROSITE" id="PS50172">
    <property type="entry name" value="BRCT"/>
    <property type="match status" value="1"/>
</dbReference>
<feature type="compositionally biased region" description="Low complexity" evidence="4">
    <location>
        <begin position="849"/>
        <end position="878"/>
    </location>
</feature>
<evidence type="ECO:0000256" key="1">
    <source>
        <dbReference type="ARBA" id="ARBA00022741"/>
    </source>
</evidence>